<protein>
    <submittedName>
        <fullName evidence="2">Uncharacterized protein</fullName>
    </submittedName>
</protein>
<evidence type="ECO:0000313" key="3">
    <source>
        <dbReference type="Proteomes" id="UP000094960"/>
    </source>
</evidence>
<keyword evidence="1" id="KW-1133">Transmembrane helix</keyword>
<dbReference type="Proteomes" id="UP000094960">
    <property type="component" value="Chromosome"/>
</dbReference>
<keyword evidence="1" id="KW-0472">Membrane</keyword>
<reference evidence="3" key="1">
    <citation type="submission" date="2016-09" db="EMBL/GenBank/DDBJ databases">
        <title>Streptomyces puniciscabiei strain:TW1S1 Genome sequencing and assembly.</title>
        <authorList>
            <person name="Kim M.-K."/>
            <person name="Kim S.B."/>
        </authorList>
    </citation>
    <scope>NUCLEOTIDE SEQUENCE [LARGE SCALE GENOMIC DNA]</scope>
    <source>
        <strain evidence="3">TW1S1</strain>
    </source>
</reference>
<keyword evidence="1" id="KW-0812">Transmembrane</keyword>
<keyword evidence="3" id="KW-1185">Reference proteome</keyword>
<sequence length="65" mass="7543">MYSVQLVYNQTYQVIPLLMVATLWYVAVTTVLSAGQFYVERHYARGSARSLPPTVWRSLHFLSVY</sequence>
<organism evidence="2 3">
    <name type="scientific">Streptomyces fodineus</name>
    <dbReference type="NCBI Taxonomy" id="1904616"/>
    <lineage>
        <taxon>Bacteria</taxon>
        <taxon>Bacillati</taxon>
        <taxon>Actinomycetota</taxon>
        <taxon>Actinomycetes</taxon>
        <taxon>Kitasatosporales</taxon>
        <taxon>Streptomycetaceae</taxon>
        <taxon>Streptomyces</taxon>
    </lineage>
</organism>
<proteinExistence type="predicted"/>
<accession>A0A1D7YK59</accession>
<dbReference type="EMBL" id="CP017248">
    <property type="protein sequence ID" value="AOR35983.1"/>
    <property type="molecule type" value="Genomic_DNA"/>
</dbReference>
<gene>
    <name evidence="2" type="ORF">BFF78_37415</name>
</gene>
<name>A0A1D7YK59_9ACTN</name>
<dbReference type="KEGG" id="spun:BFF78_37415"/>
<dbReference type="AlphaFoldDB" id="A0A1D7YK59"/>
<feature type="transmembrane region" description="Helical" evidence="1">
    <location>
        <begin position="12"/>
        <end position="39"/>
    </location>
</feature>
<evidence type="ECO:0000256" key="1">
    <source>
        <dbReference type="SAM" id="Phobius"/>
    </source>
</evidence>
<evidence type="ECO:0000313" key="2">
    <source>
        <dbReference type="EMBL" id="AOR35983.1"/>
    </source>
</evidence>